<name>A0AAD9UZ36_ACRCE</name>
<evidence type="ECO:0000313" key="1">
    <source>
        <dbReference type="EMBL" id="KAK2554885.1"/>
    </source>
</evidence>
<gene>
    <name evidence="1" type="ORF">P5673_023555</name>
</gene>
<accession>A0AAD9UZ36</accession>
<evidence type="ECO:0000313" key="2">
    <source>
        <dbReference type="Proteomes" id="UP001249851"/>
    </source>
</evidence>
<comment type="caution">
    <text evidence="1">The sequence shown here is derived from an EMBL/GenBank/DDBJ whole genome shotgun (WGS) entry which is preliminary data.</text>
</comment>
<organism evidence="1 2">
    <name type="scientific">Acropora cervicornis</name>
    <name type="common">Staghorn coral</name>
    <dbReference type="NCBI Taxonomy" id="6130"/>
    <lineage>
        <taxon>Eukaryota</taxon>
        <taxon>Metazoa</taxon>
        <taxon>Cnidaria</taxon>
        <taxon>Anthozoa</taxon>
        <taxon>Hexacorallia</taxon>
        <taxon>Scleractinia</taxon>
        <taxon>Astrocoeniina</taxon>
        <taxon>Acroporidae</taxon>
        <taxon>Acropora</taxon>
    </lineage>
</organism>
<proteinExistence type="predicted"/>
<reference evidence="1" key="2">
    <citation type="journal article" date="2023" name="Science">
        <title>Genomic signatures of disease resistance in endangered staghorn corals.</title>
        <authorList>
            <person name="Vollmer S.V."/>
            <person name="Selwyn J.D."/>
            <person name="Despard B.A."/>
            <person name="Roesel C.L."/>
        </authorList>
    </citation>
    <scope>NUCLEOTIDE SEQUENCE</scope>
    <source>
        <strain evidence="1">K2</strain>
    </source>
</reference>
<dbReference type="EMBL" id="JARQWQ010000066">
    <property type="protein sequence ID" value="KAK2554885.1"/>
    <property type="molecule type" value="Genomic_DNA"/>
</dbReference>
<dbReference type="AlphaFoldDB" id="A0AAD9UZ36"/>
<keyword evidence="2" id="KW-1185">Reference proteome</keyword>
<reference evidence="1" key="1">
    <citation type="journal article" date="2023" name="G3 (Bethesda)">
        <title>Whole genome assembly and annotation of the endangered Caribbean coral Acropora cervicornis.</title>
        <authorList>
            <person name="Selwyn J.D."/>
            <person name="Vollmer S.V."/>
        </authorList>
    </citation>
    <scope>NUCLEOTIDE SEQUENCE</scope>
    <source>
        <strain evidence="1">K2</strain>
    </source>
</reference>
<protein>
    <submittedName>
        <fullName evidence="1">Uncharacterized protein</fullName>
    </submittedName>
</protein>
<dbReference type="Proteomes" id="UP001249851">
    <property type="component" value="Unassembled WGS sequence"/>
</dbReference>
<sequence>MALMAIGRSDMNATLKVTIQDPMFQHPCLASSSGFLNENESINNATIYSSGPGTIPSSSGNSPYMLCDGARSLWKYAGVNCGLERKIIKNNTECICDELSSGRFPALHNDSPIDCSDIHKGRVDSWHVCLQARGDSVCNYFECNPSYLDNYKY</sequence>